<evidence type="ECO:0000259" key="2">
    <source>
        <dbReference type="PROSITE" id="PS50197"/>
    </source>
</evidence>
<dbReference type="Pfam" id="PF02138">
    <property type="entry name" value="Beach"/>
    <property type="match status" value="1"/>
</dbReference>
<dbReference type="InterPro" id="IPR031570">
    <property type="entry name" value="NBEA/BDCP_DUF4704"/>
</dbReference>
<accession>A0ABN7S8I6</accession>
<dbReference type="InterPro" id="IPR046852">
    <property type="entry name" value="Neurobeachin_a-sol"/>
</dbReference>
<organism evidence="3 4">
    <name type="scientific">Oikopleura dioica</name>
    <name type="common">Tunicate</name>
    <dbReference type="NCBI Taxonomy" id="34765"/>
    <lineage>
        <taxon>Eukaryota</taxon>
        <taxon>Metazoa</taxon>
        <taxon>Chordata</taxon>
        <taxon>Tunicata</taxon>
        <taxon>Appendicularia</taxon>
        <taxon>Copelata</taxon>
        <taxon>Oikopleuridae</taxon>
        <taxon>Oikopleura</taxon>
    </lineage>
</organism>
<dbReference type="Gene3D" id="1.10.1540.10">
    <property type="entry name" value="BEACH domain"/>
    <property type="match status" value="1"/>
</dbReference>
<dbReference type="EMBL" id="OU015569">
    <property type="protein sequence ID" value="CAG5095027.1"/>
    <property type="molecule type" value="Genomic_DNA"/>
</dbReference>
<gene>
    <name evidence="3" type="ORF">OKIOD_LOCUS5554</name>
</gene>
<dbReference type="InterPro" id="IPR016024">
    <property type="entry name" value="ARM-type_fold"/>
</dbReference>
<evidence type="ECO:0000256" key="1">
    <source>
        <dbReference type="ARBA" id="ARBA00022574"/>
    </source>
</evidence>
<dbReference type="PROSITE" id="PS50197">
    <property type="entry name" value="BEACH"/>
    <property type="match status" value="1"/>
</dbReference>
<dbReference type="InterPro" id="IPR013320">
    <property type="entry name" value="ConA-like_dom_sf"/>
</dbReference>
<protein>
    <submittedName>
        <fullName evidence="3">Oidioi.mRNA.OKI2018_I69.XSR.g13996.t1.cds</fullName>
    </submittedName>
</protein>
<reference evidence="3 4" key="1">
    <citation type="submission" date="2021-04" db="EMBL/GenBank/DDBJ databases">
        <authorList>
            <person name="Bliznina A."/>
        </authorList>
    </citation>
    <scope>NUCLEOTIDE SEQUENCE [LARGE SCALE GENOMIC DNA]</scope>
</reference>
<dbReference type="SMART" id="SM01026">
    <property type="entry name" value="Beach"/>
    <property type="match status" value="1"/>
</dbReference>
<dbReference type="PANTHER" id="PTHR13743:SF112">
    <property type="entry name" value="BEACH DOMAIN-CONTAINING PROTEIN"/>
    <property type="match status" value="1"/>
</dbReference>
<dbReference type="PANTHER" id="PTHR13743">
    <property type="entry name" value="BEIGE/BEACH-RELATED"/>
    <property type="match status" value="1"/>
</dbReference>
<dbReference type="Proteomes" id="UP001158576">
    <property type="component" value="Chromosome XSR"/>
</dbReference>
<dbReference type="SUPFAM" id="SSF81837">
    <property type="entry name" value="BEACH domain"/>
    <property type="match status" value="1"/>
</dbReference>
<keyword evidence="4" id="KW-1185">Reference proteome</keyword>
<dbReference type="SUPFAM" id="SSF49899">
    <property type="entry name" value="Concanavalin A-like lectins/glucanases"/>
    <property type="match status" value="1"/>
</dbReference>
<proteinExistence type="predicted"/>
<dbReference type="InterPro" id="IPR050865">
    <property type="entry name" value="BEACH_Domain"/>
</dbReference>
<dbReference type="InterPro" id="IPR000409">
    <property type="entry name" value="BEACH_dom"/>
</dbReference>
<keyword evidence="1" id="KW-0853">WD repeat</keyword>
<dbReference type="Pfam" id="PF15787">
    <property type="entry name" value="DUF4704"/>
    <property type="match status" value="1"/>
</dbReference>
<name>A0ABN7S8I6_OIKDI</name>
<evidence type="ECO:0000313" key="4">
    <source>
        <dbReference type="Proteomes" id="UP001158576"/>
    </source>
</evidence>
<feature type="domain" description="BEACH" evidence="2">
    <location>
        <begin position="1730"/>
        <end position="2023"/>
    </location>
</feature>
<dbReference type="SUPFAM" id="SSF48371">
    <property type="entry name" value="ARM repeat"/>
    <property type="match status" value="1"/>
</dbReference>
<evidence type="ECO:0000313" key="3">
    <source>
        <dbReference type="EMBL" id="CAG5095027.1"/>
    </source>
</evidence>
<dbReference type="Pfam" id="PF20425">
    <property type="entry name" value="Neurobeachin"/>
    <property type="match status" value="1"/>
</dbReference>
<dbReference type="CDD" id="cd06071">
    <property type="entry name" value="Beach"/>
    <property type="match status" value="1"/>
</dbReference>
<sequence length="2052" mass="233803">MTELDRLYAVWQRFASGECDLFEVVVIIEASVDISLDHIPQNTVSALATQLESMLDKDEIEQTKLIRLIHVLRRFSRSTDISIKFLTRCFSSVLDSSDDEKFESIFLDTLFEFFEIIIDPRRNWRDQNCKNKSDTTARGNIEDFVRPLVDYARAVGSFSGSGGFLKKRLVLRVYGLLLSSNIAHHRLLLTQELLTVLEQELRRSIDPGEDFNGHFELVLRLFERFIYSTHNFKGLQPIPLRDCISCFLSIIRHSANSQFLSSVNRIISNSNNGDISTMQMSFLQNGLFAILKSLMDEDIDNIDADTFLSTVERLSSNNENVKAAIIDVWGSWKDLLEPLFWQTKNQKQFISRLLHFCLERTYEGTSFERLKISEIPTLTVTWLLQVDESIRLWLVEKIEDLFKYSTANRVLGFEADIVGALLNYLEEAHESHVPREIVDKVISIISTVSSYAISTENLTKLLKLIHDKQSYGLALLQCLSEIPMDRSPAQDFFEMYDQGTGLSSDYIQPLLNGFTYFGWFCLDPFPVKVSWRRVLFSFLDKNYCGYELFISDQNKLVFAHLSKSSFTTVTAELEKSVVDSSWHSIAVQLSPASLLSGTATCSIYIDKFLICSHKLTTTSTDKLKVRIGCGLDMPSQGMPLSNSISGMAGMALGSIMSKMTKSKSEEFNDDGSVSWCKAESRDRIWGRPRSVHGLIGYQLLLNAAVPENLIQLLSEWGPNSLVQFQSTNSATSDFQIFLRLYYHPKNCDSYSVRNLAPTGRNDACLTGRLRGAPDIRAAVHALSGISVMFPLLDQIKRWPPVSERTQLHPMAIFIRLLRKLLNGSDVPLKLIAVENNSFAILGALLQKFPGPLIDGNFLFECQRLLEAFPVSEFPDLVSDIRHYLLFDFRVWCHSDYATRVSHVQYLSTLIKDSKRFNRSQYGVCFMLDVIRTYCCKSFPLPSSSSRDGELSTRSSVSSMDIGILPEDEKQVRGAIFSLVKFYMLKNTNVDEIDAILSFIIVCSVGGSESEVSAAAEALTSCIELLRRPGCENLVRIMFEAEKGELLWYLLTLENAPELHSSILNLFLLLLKSSHVSEEYRGRLRLSSAGGILGILLKSKIAESRKAHSLLIDVVFTCSFTISDRLALVHYIGTHSGVKEKLKTASLVSEWLSASPEQARQAAAIAGWQDTLVRLLQVPHGDKFASEAVSEEVHEELVENVVNSIYQISWNGSAKGRQTHLDKWKASLAALCSIERLVGIEMYVITGQQLIRKWVEKAILKIYKDSSDSFNCAKDGETLCVLFYNFYFLEANRTKVLEEADLQLLVKLMDAMFVWENSESDGWPELQAIAIAILVYSMKSKKISVIAEASSQLHRLLVGHNRYSPESAAFVLNGLILLVLSEPDQRVSSFVIPVIRDLVDSIPWAASRMPNMPAREGNLMQFQNSFIKYTESDEIMAFITEVATPAASKFEQSLDNHRIVEINLLLQQASELAIIESHHRDKQSGEAKLLLEGNLNEPFKTFLENERKRYEKAKRQLVNQHAGSFRSWRRQNRFLAGPRGAWSNNNSQTYSSQSSEKLSIADDKHWRLSNVENSLRMRLKLTQNYNFDPHIEASRARDNRNISIKEIESLPEIEVKPVLEDETDGDEDWNALTPSPSKERQKEIVKHVESCQLITLTGEIEGRLEISNLFLYFFDLSEKKELPLGVDEEIEALSDFKWSLAINFSSPKALSNIISAILSSKPTNLQSRPSKSNEKLFQASGITQKWVNREISNFEYLMQLNTYAGRTYNDLSQYPVFPWIIADYTSNKLNLKDPATFRDLSWPVGAMNPSARGYLKEKFDNFEDPTGEMKKFHYGTHYSNAPTVMHYLIRMEPFTTLHIQLQGNKFDIPDRQFHSIEQTWNSLWEAPENGVKELIPEFFYMPEFLENLNKFDLGTMQHTKEVVNDVEMPRWASSPEDFIIKNRQALESDHVSENLHKWIDLIFGYKQRGKEAEESLNVFYHLTYEGAVDLDSIKDEAQRHQMEQFINNFGQTPTQLLKTPHPKRKSKEELRLENIKPYQTLEMASVEVIQNHI</sequence>
<dbReference type="Pfam" id="PF16057">
    <property type="entry name" value="DUF4800"/>
    <property type="match status" value="1"/>
</dbReference>
<dbReference type="InterPro" id="IPR036372">
    <property type="entry name" value="BEACH_dom_sf"/>
</dbReference>